<reference evidence="2 3" key="1">
    <citation type="submission" date="2019-03" db="EMBL/GenBank/DDBJ databases">
        <title>Genomic Encyclopedia of Type Strains, Phase IV (KMG-IV): sequencing the most valuable type-strain genomes for metagenomic binning, comparative biology and taxonomic classification.</title>
        <authorList>
            <person name="Goeker M."/>
        </authorList>
    </citation>
    <scope>NUCLEOTIDE SEQUENCE [LARGE SCALE GENOMIC DNA]</scope>
    <source>
        <strain evidence="2 3">DSM 29489</strain>
    </source>
</reference>
<accession>A0A4V2URE6</accession>
<dbReference type="SUPFAM" id="SSF52266">
    <property type="entry name" value="SGNH hydrolase"/>
    <property type="match status" value="1"/>
</dbReference>
<keyword evidence="3" id="KW-1185">Reference proteome</keyword>
<evidence type="ECO:0000313" key="3">
    <source>
        <dbReference type="Proteomes" id="UP000295726"/>
    </source>
</evidence>
<dbReference type="Pfam" id="PF13472">
    <property type="entry name" value="Lipase_GDSL_2"/>
    <property type="match status" value="1"/>
</dbReference>
<dbReference type="AlphaFoldDB" id="A0A4V2URE6"/>
<dbReference type="EMBL" id="SLZZ01000019">
    <property type="protein sequence ID" value="TCS77192.1"/>
    <property type="molecule type" value="Genomic_DNA"/>
</dbReference>
<evidence type="ECO:0000259" key="1">
    <source>
        <dbReference type="Pfam" id="PF13472"/>
    </source>
</evidence>
<dbReference type="Gene3D" id="3.40.50.1110">
    <property type="entry name" value="SGNH hydrolase"/>
    <property type="match status" value="1"/>
</dbReference>
<feature type="domain" description="SGNH hydrolase-type esterase" evidence="1">
    <location>
        <begin position="97"/>
        <end position="241"/>
    </location>
</feature>
<sequence length="254" mass="28478">MKRKTRRLIIYSGALIIVLFAGILMAEVLSIITHKKVDTSEGMKILQAADSADSKEIEEKMEKLAEKQQNSEEASKEDMAGNYKAVFEDSVVMGDSISGALTDYDLLNACSVVSKIGVELDDLDSQVEKVKEINPQVIFLSYGINDIPATDGDVKLFVKEYETLIKKLQKQLPNTRIFVNSIFPVRLEKAKEEPVYANLEEYNKALSSMCDENQIGFIDNTALVSDSYYEDDGVHFKAAFYPYWLARMAEVASL</sequence>
<dbReference type="RefSeq" id="WP_132382412.1">
    <property type="nucleotide sequence ID" value="NZ_DAIPCY010000021.1"/>
</dbReference>
<name>A0A4V2URE6_9FIRM</name>
<proteinExistence type="predicted"/>
<dbReference type="GO" id="GO:0016787">
    <property type="term" value="F:hydrolase activity"/>
    <property type="evidence" value="ECO:0007669"/>
    <property type="project" value="UniProtKB-KW"/>
</dbReference>
<evidence type="ECO:0000313" key="2">
    <source>
        <dbReference type="EMBL" id="TCS77192.1"/>
    </source>
</evidence>
<dbReference type="Proteomes" id="UP000295726">
    <property type="component" value="Unassembled WGS sequence"/>
</dbReference>
<keyword evidence="2" id="KW-0378">Hydrolase</keyword>
<organism evidence="2 3">
    <name type="scientific">Muricomes intestini</name>
    <dbReference type="NCBI Taxonomy" id="1796634"/>
    <lineage>
        <taxon>Bacteria</taxon>
        <taxon>Bacillati</taxon>
        <taxon>Bacillota</taxon>
        <taxon>Clostridia</taxon>
        <taxon>Lachnospirales</taxon>
        <taxon>Lachnospiraceae</taxon>
        <taxon>Muricomes</taxon>
    </lineage>
</organism>
<protein>
    <submittedName>
        <fullName evidence="2">GDSL-like lipase/acylhydrolase family protein</fullName>
    </submittedName>
</protein>
<dbReference type="InterPro" id="IPR036514">
    <property type="entry name" value="SGNH_hydro_sf"/>
</dbReference>
<dbReference type="OrthoDB" id="1652311at2"/>
<comment type="caution">
    <text evidence="2">The sequence shown here is derived from an EMBL/GenBank/DDBJ whole genome shotgun (WGS) entry which is preliminary data.</text>
</comment>
<gene>
    <name evidence="2" type="ORF">EDD59_11922</name>
</gene>
<dbReference type="InterPro" id="IPR013830">
    <property type="entry name" value="SGNH_hydro"/>
</dbReference>